<evidence type="ECO:0000256" key="7">
    <source>
        <dbReference type="ARBA" id="ARBA00023027"/>
    </source>
</evidence>
<keyword evidence="10 11" id="KW-0119">Carbohydrate metabolism</keyword>
<dbReference type="PANTHER" id="PTHR43725:SF53">
    <property type="entry name" value="UDP-ARABINOSE 4-EPIMERASE 1"/>
    <property type="match status" value="1"/>
</dbReference>
<protein>
    <recommendedName>
        <fullName evidence="6 11">UDP-glucose 4-epimerase</fullName>
        <ecNumber evidence="5 11">5.1.3.2</ecNumber>
    </recommendedName>
</protein>
<dbReference type="SUPFAM" id="SSF51735">
    <property type="entry name" value="NAD(P)-binding Rossmann-fold domains"/>
    <property type="match status" value="1"/>
</dbReference>
<dbReference type="AlphaFoldDB" id="A0A7W5CAS7"/>
<evidence type="ECO:0000256" key="10">
    <source>
        <dbReference type="ARBA" id="ARBA00023277"/>
    </source>
</evidence>
<evidence type="ECO:0000256" key="3">
    <source>
        <dbReference type="ARBA" id="ARBA00004947"/>
    </source>
</evidence>
<reference evidence="13 14" key="1">
    <citation type="submission" date="2020-08" db="EMBL/GenBank/DDBJ databases">
        <title>Genomic Encyclopedia of Type Strains, Phase III (KMG-III): the genomes of soil and plant-associated and newly described type strains.</title>
        <authorList>
            <person name="Whitman W."/>
        </authorList>
    </citation>
    <scope>NUCLEOTIDE SEQUENCE [LARGE SCALE GENOMIC DNA]</scope>
    <source>
        <strain evidence="13 14">CECT 8234</strain>
    </source>
</reference>
<evidence type="ECO:0000256" key="2">
    <source>
        <dbReference type="ARBA" id="ARBA00001911"/>
    </source>
</evidence>
<evidence type="ECO:0000313" key="14">
    <source>
        <dbReference type="Proteomes" id="UP000518605"/>
    </source>
</evidence>
<gene>
    <name evidence="13" type="ORF">FHS16_003915</name>
</gene>
<evidence type="ECO:0000256" key="5">
    <source>
        <dbReference type="ARBA" id="ARBA00013189"/>
    </source>
</evidence>
<dbReference type="InterPro" id="IPR005886">
    <property type="entry name" value="UDP_G4E"/>
</dbReference>
<dbReference type="Proteomes" id="UP000518605">
    <property type="component" value="Unassembled WGS sequence"/>
</dbReference>
<organism evidence="13 14">
    <name type="scientific">Paenibacillus endophyticus</name>
    <dbReference type="NCBI Taxonomy" id="1294268"/>
    <lineage>
        <taxon>Bacteria</taxon>
        <taxon>Bacillati</taxon>
        <taxon>Bacillota</taxon>
        <taxon>Bacilli</taxon>
        <taxon>Bacillales</taxon>
        <taxon>Paenibacillaceae</taxon>
        <taxon>Paenibacillus</taxon>
    </lineage>
</organism>
<keyword evidence="8" id="KW-0299">Galactose metabolism</keyword>
<dbReference type="InterPro" id="IPR001509">
    <property type="entry name" value="Epimerase_deHydtase"/>
</dbReference>
<dbReference type="RefSeq" id="WP_183566189.1">
    <property type="nucleotide sequence ID" value="NZ_CBCSLB010000012.1"/>
</dbReference>
<evidence type="ECO:0000256" key="9">
    <source>
        <dbReference type="ARBA" id="ARBA00023235"/>
    </source>
</evidence>
<name>A0A7W5CAS7_9BACL</name>
<dbReference type="Gene3D" id="3.40.50.720">
    <property type="entry name" value="NAD(P)-binding Rossmann-like Domain"/>
    <property type="match status" value="1"/>
</dbReference>
<comment type="catalytic activity">
    <reaction evidence="1 11">
        <text>UDP-alpha-D-glucose = UDP-alpha-D-galactose</text>
        <dbReference type="Rhea" id="RHEA:22168"/>
        <dbReference type="ChEBI" id="CHEBI:58885"/>
        <dbReference type="ChEBI" id="CHEBI:66914"/>
        <dbReference type="EC" id="5.1.3.2"/>
    </reaction>
</comment>
<keyword evidence="14" id="KW-1185">Reference proteome</keyword>
<keyword evidence="9 11" id="KW-0413">Isomerase</keyword>
<dbReference type="GO" id="GO:0033499">
    <property type="term" value="P:galactose catabolic process via UDP-galactose, Leloir pathway"/>
    <property type="evidence" value="ECO:0007669"/>
    <property type="project" value="TreeGrafter"/>
</dbReference>
<accession>A0A7W5CAS7</accession>
<comment type="subunit">
    <text evidence="11">Homodimer.</text>
</comment>
<evidence type="ECO:0000313" key="13">
    <source>
        <dbReference type="EMBL" id="MBB3153840.1"/>
    </source>
</evidence>
<comment type="cofactor">
    <cofactor evidence="2 11">
        <name>NAD(+)</name>
        <dbReference type="ChEBI" id="CHEBI:57540"/>
    </cofactor>
</comment>
<dbReference type="InterPro" id="IPR036291">
    <property type="entry name" value="NAD(P)-bd_dom_sf"/>
</dbReference>
<evidence type="ECO:0000256" key="11">
    <source>
        <dbReference type="RuleBase" id="RU366046"/>
    </source>
</evidence>
<evidence type="ECO:0000256" key="4">
    <source>
        <dbReference type="ARBA" id="ARBA00007637"/>
    </source>
</evidence>
<evidence type="ECO:0000259" key="12">
    <source>
        <dbReference type="Pfam" id="PF01370"/>
    </source>
</evidence>
<evidence type="ECO:0000256" key="6">
    <source>
        <dbReference type="ARBA" id="ARBA00018569"/>
    </source>
</evidence>
<proteinExistence type="inferred from homology"/>
<dbReference type="Gene3D" id="3.90.25.10">
    <property type="entry name" value="UDP-galactose 4-epimerase, domain 1"/>
    <property type="match status" value="1"/>
</dbReference>
<comment type="similarity">
    <text evidence="4 11">Belongs to the NAD(P)-dependent epimerase/dehydratase family.</text>
</comment>
<comment type="caution">
    <text evidence="13">The sequence shown here is derived from an EMBL/GenBank/DDBJ whole genome shotgun (WGS) entry which is preliminary data.</text>
</comment>
<evidence type="ECO:0000256" key="1">
    <source>
        <dbReference type="ARBA" id="ARBA00000083"/>
    </source>
</evidence>
<dbReference type="PANTHER" id="PTHR43725">
    <property type="entry name" value="UDP-GLUCOSE 4-EPIMERASE"/>
    <property type="match status" value="1"/>
</dbReference>
<dbReference type="NCBIfam" id="TIGR01179">
    <property type="entry name" value="galE"/>
    <property type="match status" value="1"/>
</dbReference>
<keyword evidence="7 11" id="KW-0520">NAD</keyword>
<dbReference type="Pfam" id="PF01370">
    <property type="entry name" value="Epimerase"/>
    <property type="match status" value="1"/>
</dbReference>
<comment type="pathway">
    <text evidence="3 11">Carbohydrate metabolism; galactose metabolism.</text>
</comment>
<dbReference type="CDD" id="cd05247">
    <property type="entry name" value="UDP_G4E_1_SDR_e"/>
    <property type="match status" value="1"/>
</dbReference>
<sequence>MAILVCGGAGYIGSHVVAALIEQHEEIVVIDRMAVGRQYAVLGGKLYNGDLNDRVMLDKIFKENEIEAVIHLSASSLVGESMTQPLEYYRNNVEGTLRLLEAMHKHCVDNIVFSSTAAVYGDPERIPIREDDRKIPRNTYGETKLAIERMLHWVEQAHGIKYVILRYFNVAGAHDNGLIGEDHDPETHLIPLAIQAALGQRENIMIFGDDYSTKDGSCIRDYVHVMDVAEAHLLAVNSLRNGGRSGVYNLGNSEGFTVKEVIETVKKVTGLAFPVQIASRRQGDPAVLIASPELIKDELNWSPKRSSLEKMVASAWEWHRTHPNGYAKGNEETWQKESQS</sequence>
<dbReference type="EC" id="5.1.3.2" evidence="5 11"/>
<dbReference type="UniPathway" id="UPA00214"/>
<dbReference type="GO" id="GO:0003978">
    <property type="term" value="F:UDP-glucose 4-epimerase activity"/>
    <property type="evidence" value="ECO:0007669"/>
    <property type="project" value="UniProtKB-UniRule"/>
</dbReference>
<evidence type="ECO:0000256" key="8">
    <source>
        <dbReference type="ARBA" id="ARBA00023144"/>
    </source>
</evidence>
<dbReference type="EMBL" id="JACHXW010000012">
    <property type="protein sequence ID" value="MBB3153840.1"/>
    <property type="molecule type" value="Genomic_DNA"/>
</dbReference>
<feature type="domain" description="NAD-dependent epimerase/dehydratase" evidence="12">
    <location>
        <begin position="3"/>
        <end position="251"/>
    </location>
</feature>